<dbReference type="GO" id="GO:0003700">
    <property type="term" value="F:DNA-binding transcription factor activity"/>
    <property type="evidence" value="ECO:0007669"/>
    <property type="project" value="InterPro"/>
</dbReference>
<keyword evidence="1" id="KW-0805">Transcription regulation</keyword>
<gene>
    <name evidence="4" type="ORF">HNQ47_000766</name>
</gene>
<dbReference type="AlphaFoldDB" id="A0A7W8CYR7"/>
<evidence type="ECO:0000259" key="3">
    <source>
        <dbReference type="PROSITE" id="PS51000"/>
    </source>
</evidence>
<dbReference type="PANTHER" id="PTHR30363:SF56">
    <property type="entry name" value="TRANSCRIPTIONAL REGULATOR, DEOR FAMILY"/>
    <property type="match status" value="1"/>
</dbReference>
<accession>A0A7W8CYR7</accession>
<dbReference type="Gene3D" id="3.40.50.1360">
    <property type="match status" value="1"/>
</dbReference>
<protein>
    <submittedName>
        <fullName evidence="4">DeoR family fructose operon transcriptional repressor</fullName>
    </submittedName>
</protein>
<reference evidence="4 5" key="1">
    <citation type="submission" date="2020-08" db="EMBL/GenBank/DDBJ databases">
        <title>Genomic Encyclopedia of Type Strains, Phase IV (KMG-IV): sequencing the most valuable type-strain genomes for metagenomic binning, comparative biology and taxonomic classification.</title>
        <authorList>
            <person name="Goeker M."/>
        </authorList>
    </citation>
    <scope>NUCLEOTIDE SEQUENCE [LARGE SCALE GENOMIC DNA]</scope>
    <source>
        <strain evidence="4 5">DSM 25799</strain>
    </source>
</reference>
<feature type="domain" description="HTH deoR-type" evidence="3">
    <location>
        <begin position="3"/>
        <end position="58"/>
    </location>
</feature>
<dbReference type="SMART" id="SM01134">
    <property type="entry name" value="DeoRC"/>
    <property type="match status" value="1"/>
</dbReference>
<evidence type="ECO:0000256" key="2">
    <source>
        <dbReference type="ARBA" id="ARBA00023163"/>
    </source>
</evidence>
<dbReference type="InterPro" id="IPR036390">
    <property type="entry name" value="WH_DNA-bd_sf"/>
</dbReference>
<dbReference type="EMBL" id="JACHHK010000002">
    <property type="protein sequence ID" value="MBB5182747.1"/>
    <property type="molecule type" value="Genomic_DNA"/>
</dbReference>
<dbReference type="InterPro" id="IPR036388">
    <property type="entry name" value="WH-like_DNA-bd_sf"/>
</dbReference>
<dbReference type="Pfam" id="PF00455">
    <property type="entry name" value="DeoRC"/>
    <property type="match status" value="1"/>
</dbReference>
<dbReference type="PANTHER" id="PTHR30363">
    <property type="entry name" value="HTH-TYPE TRANSCRIPTIONAL REGULATOR SRLR-RELATED"/>
    <property type="match status" value="1"/>
</dbReference>
<organism evidence="4 5">
    <name type="scientific">Catenisphaera adipataccumulans</name>
    <dbReference type="NCBI Taxonomy" id="700500"/>
    <lineage>
        <taxon>Bacteria</taxon>
        <taxon>Bacillati</taxon>
        <taxon>Bacillota</taxon>
        <taxon>Erysipelotrichia</taxon>
        <taxon>Erysipelotrichales</taxon>
        <taxon>Erysipelotrichaceae</taxon>
        <taxon>Catenisphaera</taxon>
    </lineage>
</organism>
<comment type="caution">
    <text evidence="4">The sequence shown here is derived from an EMBL/GenBank/DDBJ whole genome shotgun (WGS) entry which is preliminary data.</text>
</comment>
<dbReference type="Pfam" id="PF08220">
    <property type="entry name" value="HTH_DeoR"/>
    <property type="match status" value="1"/>
</dbReference>
<dbReference type="InterPro" id="IPR001034">
    <property type="entry name" value="DeoR_HTH"/>
</dbReference>
<name>A0A7W8CYR7_9FIRM</name>
<evidence type="ECO:0000313" key="5">
    <source>
        <dbReference type="Proteomes" id="UP000539953"/>
    </source>
</evidence>
<sequence>MSKQERWTTIIEICRKQQSVSVDALVDTLHVSPATVRRDLQQMEDLNMVERYHGGVRLSGTQMQEPAMMIKSQTHHTSKRQIAYTAAKLIQDNQMVYIDAGSTTYEMLEFITAKNITVVTPGIPHLQILGQRHISTIMLGGNLYWPTEAVAGKQAIRMMEEFYFDISFVGTNGIHERVGFTTSNELEADTKALGIRHSDHPYILADASKFNVLCPVPFADLDEAIIITDDIGSFPPDRIRYITTDGRKHV</sequence>
<keyword evidence="5" id="KW-1185">Reference proteome</keyword>
<dbReference type="SUPFAM" id="SSF46785">
    <property type="entry name" value="Winged helix' DNA-binding domain"/>
    <property type="match status" value="1"/>
</dbReference>
<dbReference type="SUPFAM" id="SSF100950">
    <property type="entry name" value="NagB/RpiA/CoA transferase-like"/>
    <property type="match status" value="1"/>
</dbReference>
<dbReference type="RefSeq" id="WP_183327659.1">
    <property type="nucleotide sequence ID" value="NZ_JACHHK010000002.1"/>
</dbReference>
<evidence type="ECO:0000313" key="4">
    <source>
        <dbReference type="EMBL" id="MBB5182747.1"/>
    </source>
</evidence>
<dbReference type="Gene3D" id="1.10.10.10">
    <property type="entry name" value="Winged helix-like DNA-binding domain superfamily/Winged helix DNA-binding domain"/>
    <property type="match status" value="1"/>
</dbReference>
<proteinExistence type="predicted"/>
<dbReference type="InterPro" id="IPR037171">
    <property type="entry name" value="NagB/RpiA_transferase-like"/>
</dbReference>
<dbReference type="Proteomes" id="UP000539953">
    <property type="component" value="Unassembled WGS sequence"/>
</dbReference>
<dbReference type="InterPro" id="IPR014036">
    <property type="entry name" value="DeoR-like_C"/>
</dbReference>
<dbReference type="PRINTS" id="PR00037">
    <property type="entry name" value="HTHLACR"/>
</dbReference>
<dbReference type="InterPro" id="IPR050313">
    <property type="entry name" value="Carb_Metab_HTH_regulators"/>
</dbReference>
<evidence type="ECO:0000256" key="1">
    <source>
        <dbReference type="ARBA" id="ARBA00023015"/>
    </source>
</evidence>
<keyword evidence="2" id="KW-0804">Transcription</keyword>
<dbReference type="SMART" id="SM00420">
    <property type="entry name" value="HTH_DEOR"/>
    <property type="match status" value="1"/>
</dbReference>
<dbReference type="PROSITE" id="PS51000">
    <property type="entry name" value="HTH_DEOR_2"/>
    <property type="match status" value="1"/>
</dbReference>